<accession>A0AAV7UDR9</accession>
<feature type="compositionally biased region" description="Basic and acidic residues" evidence="1">
    <location>
        <begin position="92"/>
        <end position="101"/>
    </location>
</feature>
<feature type="region of interest" description="Disordered" evidence="1">
    <location>
        <begin position="73"/>
        <end position="104"/>
    </location>
</feature>
<comment type="caution">
    <text evidence="2">The sequence shown here is derived from an EMBL/GenBank/DDBJ whole genome shotgun (WGS) entry which is preliminary data.</text>
</comment>
<organism evidence="2 3">
    <name type="scientific">Pleurodeles waltl</name>
    <name type="common">Iberian ribbed newt</name>
    <dbReference type="NCBI Taxonomy" id="8319"/>
    <lineage>
        <taxon>Eukaryota</taxon>
        <taxon>Metazoa</taxon>
        <taxon>Chordata</taxon>
        <taxon>Craniata</taxon>
        <taxon>Vertebrata</taxon>
        <taxon>Euteleostomi</taxon>
        <taxon>Amphibia</taxon>
        <taxon>Batrachia</taxon>
        <taxon>Caudata</taxon>
        <taxon>Salamandroidea</taxon>
        <taxon>Salamandridae</taxon>
        <taxon>Pleurodelinae</taxon>
        <taxon>Pleurodeles</taxon>
    </lineage>
</organism>
<gene>
    <name evidence="2" type="ORF">NDU88_002674</name>
</gene>
<proteinExistence type="predicted"/>
<name>A0AAV7UDR9_PLEWA</name>
<sequence>MVREWTRFRELRRPGLIKSITTPVRCLLGAPARWGVSGDSGRAGQGVRRSLADARSRGHRAFRPRIECALRSEERGDDGLAVRPSGGAGSDPADRVRERSSAEAWGPQIRTPLVGFASGAQVAIAGPGAGGGALI</sequence>
<dbReference type="AlphaFoldDB" id="A0AAV7UDR9"/>
<feature type="region of interest" description="Disordered" evidence="1">
    <location>
        <begin position="36"/>
        <end position="55"/>
    </location>
</feature>
<protein>
    <submittedName>
        <fullName evidence="2">Uncharacterized protein</fullName>
    </submittedName>
</protein>
<evidence type="ECO:0000313" key="2">
    <source>
        <dbReference type="EMBL" id="KAJ1185888.1"/>
    </source>
</evidence>
<dbReference type="Proteomes" id="UP001066276">
    <property type="component" value="Chromosome 3_1"/>
</dbReference>
<keyword evidence="3" id="KW-1185">Reference proteome</keyword>
<reference evidence="2" key="1">
    <citation type="journal article" date="2022" name="bioRxiv">
        <title>Sequencing and chromosome-scale assembly of the giantPleurodeles waltlgenome.</title>
        <authorList>
            <person name="Brown T."/>
            <person name="Elewa A."/>
            <person name="Iarovenko S."/>
            <person name="Subramanian E."/>
            <person name="Araus A.J."/>
            <person name="Petzold A."/>
            <person name="Susuki M."/>
            <person name="Suzuki K.-i.T."/>
            <person name="Hayashi T."/>
            <person name="Toyoda A."/>
            <person name="Oliveira C."/>
            <person name="Osipova E."/>
            <person name="Leigh N.D."/>
            <person name="Simon A."/>
            <person name="Yun M.H."/>
        </authorList>
    </citation>
    <scope>NUCLEOTIDE SEQUENCE</scope>
    <source>
        <strain evidence="2">20211129_DDA</strain>
        <tissue evidence="2">Liver</tissue>
    </source>
</reference>
<evidence type="ECO:0000313" key="3">
    <source>
        <dbReference type="Proteomes" id="UP001066276"/>
    </source>
</evidence>
<evidence type="ECO:0000256" key="1">
    <source>
        <dbReference type="SAM" id="MobiDB-lite"/>
    </source>
</evidence>
<dbReference type="EMBL" id="JANPWB010000005">
    <property type="protein sequence ID" value="KAJ1185888.1"/>
    <property type="molecule type" value="Genomic_DNA"/>
</dbReference>